<sequence>MNTTPRILIGQCAIAASKTKRSTQIFSLQTAIILFVASCSSPNFATKPHPLAKPTLNDIEHIIVIYAENRSFDNLYGLFPGANGIKQASKEQYTQIDHDGKPFKELPPVWASEADQPPIAEHLPNQPFQIDRPSLNLPLSARTRDLVHRYYHNIEQINGGKNNKFAAISDAGGLVMGYYDGSKLPLWRWAQEHTLADNFFMGAFGGSFLNHQWLVCACTPRDPSVPADERLTLDERGLLKRKPDSPPSAKYGAPKFLGNDLSFTPDGFAVNTTQPAYQPSKIPPVKGGDPRFADPAEKPLSPQTTKTIGDTLSAKNISWAWYAGGWKQALADGRRPPVVKRRVIYNSKPGAINFQPHHQPFNYFARFAPGNPDRELHLQDGEDFLQAIDKGTLPQVAFYKPSGNLNEHPGYTDVLSGDKHLDEILNKIKNSPVWKKTVVIVTYDENGGFWDHVAPPKGDRWGPGTRIPAIFISPFAKRHFVDHTSYDTTSIIKFITLRFGLEPLPGVRANAGDLTNAFDF</sequence>
<dbReference type="PATRIC" id="fig|1116472.3.peg.1727"/>
<evidence type="ECO:0000313" key="3">
    <source>
        <dbReference type="Proteomes" id="UP000017842"/>
    </source>
</evidence>
<evidence type="ECO:0000256" key="1">
    <source>
        <dbReference type="ARBA" id="ARBA00022801"/>
    </source>
</evidence>
<dbReference type="InterPro" id="IPR007312">
    <property type="entry name" value="Phosphoesterase"/>
</dbReference>
<reference evidence="2 3" key="1">
    <citation type="journal article" date="2013" name="Genome Announc.">
        <title>Draft Genome Sequence of the Methanotrophic Gammaproteobacterium Methyloglobulus morosus DSM 22980 Strain KoM1.</title>
        <authorList>
            <person name="Poehlein A."/>
            <person name="Deutzmann J.S."/>
            <person name="Daniel R."/>
            <person name="Simeonova D.D."/>
        </authorList>
    </citation>
    <scope>NUCLEOTIDE SEQUENCE [LARGE SCALE GENOMIC DNA]</scope>
    <source>
        <strain evidence="2 3">KoM1</strain>
    </source>
</reference>
<keyword evidence="3" id="KW-1185">Reference proteome</keyword>
<dbReference type="InterPro" id="IPR017768">
    <property type="entry name" value="AcpA"/>
</dbReference>
<dbReference type="OrthoDB" id="9770871at2"/>
<accession>V5C1Z3</accession>
<dbReference type="NCBIfam" id="TIGR03397">
    <property type="entry name" value="acid_phos_Burk"/>
    <property type="match status" value="1"/>
</dbReference>
<dbReference type="Gene3D" id="3.40.720.10">
    <property type="entry name" value="Alkaline Phosphatase, subunit A"/>
    <property type="match status" value="2"/>
</dbReference>
<evidence type="ECO:0000313" key="2">
    <source>
        <dbReference type="EMBL" id="ESS72502.1"/>
    </source>
</evidence>
<organism evidence="2 3">
    <name type="scientific">Methyloglobulus morosus KoM1</name>
    <dbReference type="NCBI Taxonomy" id="1116472"/>
    <lineage>
        <taxon>Bacteria</taxon>
        <taxon>Pseudomonadati</taxon>
        <taxon>Pseudomonadota</taxon>
        <taxon>Gammaproteobacteria</taxon>
        <taxon>Methylococcales</taxon>
        <taxon>Methylococcaceae</taxon>
        <taxon>Methyloglobulus</taxon>
    </lineage>
</organism>
<dbReference type="AlphaFoldDB" id="V5C1Z3"/>
<dbReference type="eggNOG" id="COG3511">
    <property type="taxonomic scope" value="Bacteria"/>
</dbReference>
<protein>
    <submittedName>
        <fullName evidence="2">Acid phosphatase</fullName>
    </submittedName>
</protein>
<dbReference type="GO" id="GO:0003993">
    <property type="term" value="F:acid phosphatase activity"/>
    <property type="evidence" value="ECO:0007669"/>
    <property type="project" value="InterPro"/>
</dbReference>
<dbReference type="STRING" id="1116472.MGMO_55c00330"/>
<proteinExistence type="predicted"/>
<dbReference type="EMBL" id="AYLO01000053">
    <property type="protein sequence ID" value="ESS72502.1"/>
    <property type="molecule type" value="Genomic_DNA"/>
</dbReference>
<dbReference type="InterPro" id="IPR017850">
    <property type="entry name" value="Alkaline_phosphatase_core_sf"/>
</dbReference>
<keyword evidence="1" id="KW-0378">Hydrolase</keyword>
<dbReference type="Pfam" id="PF04185">
    <property type="entry name" value="Phosphoesterase"/>
    <property type="match status" value="1"/>
</dbReference>
<dbReference type="SUPFAM" id="SSF53649">
    <property type="entry name" value="Alkaline phosphatase-like"/>
    <property type="match status" value="1"/>
</dbReference>
<comment type="caution">
    <text evidence="2">The sequence shown here is derived from an EMBL/GenBank/DDBJ whole genome shotgun (WGS) entry which is preliminary data.</text>
</comment>
<dbReference type="CDD" id="cd16013">
    <property type="entry name" value="AcpA"/>
    <property type="match status" value="1"/>
</dbReference>
<name>V5C1Z3_9GAMM</name>
<dbReference type="RefSeq" id="WP_023494504.1">
    <property type="nucleotide sequence ID" value="NZ_AYLO01000053.1"/>
</dbReference>
<dbReference type="Proteomes" id="UP000017842">
    <property type="component" value="Unassembled WGS sequence"/>
</dbReference>
<dbReference type="PANTHER" id="PTHR31956:SF1">
    <property type="entry name" value="NON-SPECIFIC PHOSPHOLIPASE C1"/>
    <property type="match status" value="1"/>
</dbReference>
<gene>
    <name evidence="2" type="ORF">MGMO_55c00330</name>
</gene>
<dbReference type="PANTHER" id="PTHR31956">
    <property type="entry name" value="NON-SPECIFIC PHOSPHOLIPASE C4-RELATED"/>
    <property type="match status" value="1"/>
</dbReference>